<comment type="subcellular location">
    <subcellularLocation>
        <location evidence="2">Chromosome</location>
    </subcellularLocation>
    <subcellularLocation>
        <location evidence="1">Nucleus</location>
    </subcellularLocation>
</comment>
<dbReference type="Pfam" id="PF13476">
    <property type="entry name" value="AAA_23"/>
    <property type="match status" value="1"/>
</dbReference>
<name>A0ABP0E9A2_9ASCO</name>
<feature type="coiled-coil region" evidence="12">
    <location>
        <begin position="834"/>
        <end position="861"/>
    </location>
</feature>
<feature type="compositionally biased region" description="Low complexity" evidence="13">
    <location>
        <begin position="56"/>
        <end position="72"/>
    </location>
</feature>
<feature type="compositionally biased region" description="Acidic residues" evidence="13">
    <location>
        <begin position="73"/>
        <end position="83"/>
    </location>
</feature>
<dbReference type="InterPro" id="IPR027417">
    <property type="entry name" value="P-loop_NTPase"/>
</dbReference>
<evidence type="ECO:0000256" key="11">
    <source>
        <dbReference type="ARBA" id="ARBA00023242"/>
    </source>
</evidence>
<evidence type="ECO:0000256" key="13">
    <source>
        <dbReference type="SAM" id="MobiDB-lite"/>
    </source>
</evidence>
<keyword evidence="9" id="KW-0233">DNA recombination</keyword>
<keyword evidence="4" id="KW-0158">Chromosome</keyword>
<gene>
    <name evidence="15" type="primary">SMC6</name>
    <name evidence="15" type="ORF">CAAN4_C08394</name>
</gene>
<feature type="region of interest" description="Disordered" evidence="13">
    <location>
        <begin position="1"/>
        <end position="88"/>
    </location>
</feature>
<evidence type="ECO:0000259" key="14">
    <source>
        <dbReference type="Pfam" id="PF13476"/>
    </source>
</evidence>
<evidence type="ECO:0000256" key="7">
    <source>
        <dbReference type="ARBA" id="ARBA00022840"/>
    </source>
</evidence>
<sequence>MTVPENRGQKRAASSLGSDLYDPQNGNSVNDFVSQRLESKRLRMTQYGSDSEEESGSGSSGDSGSDSGSDSEGSGDEEEEEDGFSSPAQAGIIERISLKNFMCHDSFELDLGPQLNFIIGRNGSGKSAILTGISVGLGAKATDTSRGSSIKSLIKDGRSTTRVSITLKNEGPEAYQPEIYGKKIVVERKFQRQGTNTYYLKDVNGKTISNKKAHLDEMLYKFNITVDNPLAFLSQDKAREFLTATTDRIKHDYFMSGALINDILENYRVISQNIVEVQSKLKMVRTDLEVALNKYEESSKVYNKFKKSDNLRRELELINGKMYWFNVEIIEKKCERYIGELEENKREEEELKRRLEEVKLKSEGYENKRKELEELKEQEEKQYQESLETVGQLKEEVKQIKNGIGMINEEIKTYLEEIEVQKVEKRKYRHELKKEQEKIDEINGGSKEKLNEKLRELRGELSRLEREKEVVVGKLQKMVNEKDGGHAVKEAASKMNGVQETIEQLKEKRKQLMSLQKDKYIAWGPGINAVLTEIKNPKHDWHEVPVGPIGSYISVKKQFGEWKDLLNASFGKTLDSFLVHDDHDRRILEGILKRNRMVKNIITRRFEKFNFGGGKVQGYTTVLDALEIGNENVLYTLVDTNNVERNVLGEKRGDVSEILRTGGGHLVMNVFTLLDQRSGHRSSENGGTFRIDPIFYRSNEPHKFSREVEGDTKEELKGLEVEINEELSKVNELQREYRRLKMNQQNEIQELEQNRGALDKQIRKYNDEIFSIENKLGEDGDLSVLETLEEKIGECDTQIRQREGFITSLEEDRKGDVVKFNVAKERYVAGKEDVETREAKMRGAKQALEEFETNHEVLMTETSKLKQSMERRSQNIVNLEGKLVKGREALSKHKGEAEAKCSRSDVTIDENDTVESITQEYTVAQEAVKESERSIGRTYEEIQQELLDNKRRKDELEATAMNLDTISRSLDDDLNQRLKYLQTTILKSIREASSSFEQSLALRGFKGELKFGFTEKTLTMLVQTKGDSKKRTVESLSGGEKSFTQIALLLAIWKAMNSKIRGLDEFDVFMDSVNRSISIKLLLTELRKYPKSQSIFITPQDIAMVGDLDNSDVKIHRMDNPRGI</sequence>
<keyword evidence="5" id="KW-0547">Nucleotide-binding</keyword>
<keyword evidence="10" id="KW-0234">DNA repair</keyword>
<comment type="similarity">
    <text evidence="3">Belongs to the SMC family. SMC6 subfamily.</text>
</comment>
<accession>A0ABP0E9A2</accession>
<keyword evidence="6" id="KW-0227">DNA damage</keyword>
<evidence type="ECO:0000256" key="5">
    <source>
        <dbReference type="ARBA" id="ARBA00022741"/>
    </source>
</evidence>
<keyword evidence="7" id="KW-0067">ATP-binding</keyword>
<dbReference type="PANTHER" id="PTHR19306:SF6">
    <property type="entry name" value="STRUCTURAL MAINTENANCE OF CHROMOSOMES PROTEIN 6"/>
    <property type="match status" value="1"/>
</dbReference>
<evidence type="ECO:0000256" key="3">
    <source>
        <dbReference type="ARBA" id="ARBA00006793"/>
    </source>
</evidence>
<keyword evidence="8 12" id="KW-0175">Coiled coil</keyword>
<keyword evidence="16" id="KW-1185">Reference proteome</keyword>
<evidence type="ECO:0000256" key="1">
    <source>
        <dbReference type="ARBA" id="ARBA00004123"/>
    </source>
</evidence>
<protein>
    <submittedName>
        <fullName evidence="15">Structural maintenance of chromosomes protein 6</fullName>
    </submittedName>
</protein>
<evidence type="ECO:0000313" key="15">
    <source>
        <dbReference type="EMBL" id="CAK7900666.1"/>
    </source>
</evidence>
<feature type="coiled-coil region" evidence="12">
    <location>
        <begin position="327"/>
        <end position="518"/>
    </location>
</feature>
<proteinExistence type="inferred from homology"/>
<dbReference type="SUPFAM" id="SSF52540">
    <property type="entry name" value="P-loop containing nucleoside triphosphate hydrolases"/>
    <property type="match status" value="2"/>
</dbReference>
<dbReference type="Proteomes" id="UP001497600">
    <property type="component" value="Chromosome C"/>
</dbReference>
<evidence type="ECO:0000256" key="10">
    <source>
        <dbReference type="ARBA" id="ARBA00023204"/>
    </source>
</evidence>
<dbReference type="Gene3D" id="3.40.50.300">
    <property type="entry name" value="P-loop containing nucleotide triphosphate hydrolases"/>
    <property type="match status" value="2"/>
</dbReference>
<dbReference type="EMBL" id="OZ004255">
    <property type="protein sequence ID" value="CAK7900666.1"/>
    <property type="molecule type" value="Genomic_DNA"/>
</dbReference>
<evidence type="ECO:0000256" key="2">
    <source>
        <dbReference type="ARBA" id="ARBA00004286"/>
    </source>
</evidence>
<evidence type="ECO:0000256" key="9">
    <source>
        <dbReference type="ARBA" id="ARBA00023172"/>
    </source>
</evidence>
<evidence type="ECO:0000256" key="12">
    <source>
        <dbReference type="SAM" id="Coils"/>
    </source>
</evidence>
<reference evidence="15 16" key="1">
    <citation type="submission" date="2024-01" db="EMBL/GenBank/DDBJ databases">
        <authorList>
            <consortium name="Genoscope - CEA"/>
            <person name="William W."/>
        </authorList>
    </citation>
    <scope>NUCLEOTIDE SEQUENCE [LARGE SCALE GENOMIC DNA]</scope>
    <source>
        <strain evidence="15 16">29B2s-10</strain>
    </source>
</reference>
<evidence type="ECO:0000256" key="8">
    <source>
        <dbReference type="ARBA" id="ARBA00023054"/>
    </source>
</evidence>
<dbReference type="InterPro" id="IPR038729">
    <property type="entry name" value="Rad50/SbcC_AAA"/>
</dbReference>
<evidence type="ECO:0000256" key="6">
    <source>
        <dbReference type="ARBA" id="ARBA00022763"/>
    </source>
</evidence>
<keyword evidence="11" id="KW-0539">Nucleus</keyword>
<feature type="coiled-coil region" evidence="12">
    <location>
        <begin position="716"/>
        <end position="768"/>
    </location>
</feature>
<organism evidence="15 16">
    <name type="scientific">[Candida] anglica</name>
    <dbReference type="NCBI Taxonomy" id="148631"/>
    <lineage>
        <taxon>Eukaryota</taxon>
        <taxon>Fungi</taxon>
        <taxon>Dikarya</taxon>
        <taxon>Ascomycota</taxon>
        <taxon>Saccharomycotina</taxon>
        <taxon>Pichiomycetes</taxon>
        <taxon>Debaryomycetaceae</taxon>
        <taxon>Kurtzmaniella</taxon>
    </lineage>
</organism>
<evidence type="ECO:0000313" key="16">
    <source>
        <dbReference type="Proteomes" id="UP001497600"/>
    </source>
</evidence>
<dbReference type="PANTHER" id="PTHR19306">
    <property type="entry name" value="STRUCTURAL MAINTENANCE OF CHROMOSOMES 5,6 SMC5, SMC6"/>
    <property type="match status" value="1"/>
</dbReference>
<feature type="domain" description="Rad50/SbcC-type AAA" evidence="14">
    <location>
        <begin position="95"/>
        <end position="338"/>
    </location>
</feature>
<evidence type="ECO:0000256" key="4">
    <source>
        <dbReference type="ARBA" id="ARBA00022454"/>
    </source>
</evidence>
<feature type="compositionally biased region" description="Polar residues" evidence="13">
    <location>
        <begin position="24"/>
        <end position="33"/>
    </location>
</feature>